<keyword evidence="1" id="KW-0812">Transmembrane</keyword>
<evidence type="ECO:0000313" key="2">
    <source>
        <dbReference type="EMBL" id="TCQ76772.1"/>
    </source>
</evidence>
<keyword evidence="1" id="KW-1133">Transmembrane helix</keyword>
<organism evidence="2 3">
    <name type="scientific">Raoultella ornithinolytica</name>
    <name type="common">Klebsiella ornithinolytica</name>
    <dbReference type="NCBI Taxonomy" id="54291"/>
    <lineage>
        <taxon>Bacteria</taxon>
        <taxon>Pseudomonadati</taxon>
        <taxon>Pseudomonadota</taxon>
        <taxon>Gammaproteobacteria</taxon>
        <taxon>Enterobacterales</taxon>
        <taxon>Enterobacteriaceae</taxon>
        <taxon>Klebsiella/Raoultella group</taxon>
        <taxon>Raoultella</taxon>
    </lineage>
</organism>
<dbReference type="AlphaFoldDB" id="A0ABD7QPY2"/>
<sequence length="94" mass="11039">MNKYLADFFLCICFYILVFVIVLVSSNLNLMESLILIAYFTLSSLFFPFVANFFRGIKKREIPLQYWNNGVFTLCLVLSLPLGLFLMLYKMSKR</sequence>
<protein>
    <submittedName>
        <fullName evidence="2">Uncharacterized protein</fullName>
    </submittedName>
</protein>
<feature type="transmembrane region" description="Helical" evidence="1">
    <location>
        <begin position="34"/>
        <end position="54"/>
    </location>
</feature>
<name>A0ABD7QPY2_RAOOR</name>
<proteinExistence type="predicted"/>
<feature type="transmembrane region" description="Helical" evidence="1">
    <location>
        <begin position="66"/>
        <end position="89"/>
    </location>
</feature>
<keyword evidence="1" id="KW-0472">Membrane</keyword>
<dbReference type="Proteomes" id="UP000295263">
    <property type="component" value="Unassembled WGS sequence"/>
</dbReference>
<dbReference type="EMBL" id="SLYQ01000001">
    <property type="protein sequence ID" value="TCQ76772.1"/>
    <property type="molecule type" value="Genomic_DNA"/>
</dbReference>
<feature type="transmembrane region" description="Helical" evidence="1">
    <location>
        <begin position="7"/>
        <end position="28"/>
    </location>
</feature>
<evidence type="ECO:0000313" key="3">
    <source>
        <dbReference type="Proteomes" id="UP000295263"/>
    </source>
</evidence>
<reference evidence="2 3" key="1">
    <citation type="submission" date="2019-03" db="EMBL/GenBank/DDBJ databases">
        <title>Genomic analyses of the natural microbiome of Caenorhabditis elegans.</title>
        <authorList>
            <person name="Samuel B."/>
        </authorList>
    </citation>
    <scope>NUCLEOTIDE SEQUENCE [LARGE SCALE GENOMIC DNA]</scope>
    <source>
        <strain evidence="2 3">JUb54</strain>
    </source>
</reference>
<evidence type="ECO:0000256" key="1">
    <source>
        <dbReference type="SAM" id="Phobius"/>
    </source>
</evidence>
<accession>A0ABD7QPY2</accession>
<gene>
    <name evidence="2" type="ORF">EC841_101584</name>
</gene>
<comment type="caution">
    <text evidence="2">The sequence shown here is derived from an EMBL/GenBank/DDBJ whole genome shotgun (WGS) entry which is preliminary data.</text>
</comment>